<evidence type="ECO:0000313" key="2">
    <source>
        <dbReference type="Proteomes" id="UP000789525"/>
    </source>
</evidence>
<dbReference type="EMBL" id="CAJVPT010000073">
    <property type="protein sequence ID" value="CAG8438478.1"/>
    <property type="molecule type" value="Genomic_DNA"/>
</dbReference>
<name>A0ACA9JVE3_9GLOM</name>
<keyword evidence="2" id="KW-1185">Reference proteome</keyword>
<reference evidence="1" key="1">
    <citation type="submission" date="2021-06" db="EMBL/GenBank/DDBJ databases">
        <authorList>
            <person name="Kallberg Y."/>
            <person name="Tangrot J."/>
            <person name="Rosling A."/>
        </authorList>
    </citation>
    <scope>NUCLEOTIDE SEQUENCE</scope>
    <source>
        <strain evidence="1">CL356</strain>
    </source>
</reference>
<accession>A0ACA9JVE3</accession>
<proteinExistence type="predicted"/>
<protein>
    <submittedName>
        <fullName evidence="1">17390_t:CDS:1</fullName>
    </submittedName>
</protein>
<organism evidence="1 2">
    <name type="scientific">Acaulospora colombiana</name>
    <dbReference type="NCBI Taxonomy" id="27376"/>
    <lineage>
        <taxon>Eukaryota</taxon>
        <taxon>Fungi</taxon>
        <taxon>Fungi incertae sedis</taxon>
        <taxon>Mucoromycota</taxon>
        <taxon>Glomeromycotina</taxon>
        <taxon>Glomeromycetes</taxon>
        <taxon>Diversisporales</taxon>
        <taxon>Acaulosporaceae</taxon>
        <taxon>Acaulospora</taxon>
    </lineage>
</organism>
<feature type="non-terminal residue" evidence="1">
    <location>
        <position position="44"/>
    </location>
</feature>
<feature type="non-terminal residue" evidence="1">
    <location>
        <position position="1"/>
    </location>
</feature>
<dbReference type="Proteomes" id="UP000789525">
    <property type="component" value="Unassembled WGS sequence"/>
</dbReference>
<comment type="caution">
    <text evidence="1">The sequence shown here is derived from an EMBL/GenBank/DDBJ whole genome shotgun (WGS) entry which is preliminary data.</text>
</comment>
<evidence type="ECO:0000313" key="1">
    <source>
        <dbReference type="EMBL" id="CAG8438478.1"/>
    </source>
</evidence>
<gene>
    <name evidence="1" type="ORF">ACOLOM_LOCUS77</name>
</gene>
<sequence length="44" mass="5034">MRSIPSITGSNREPLGRQRHQEANQVSYQSLQYSLETDDEALDI</sequence>